<dbReference type="Proteomes" id="UP000077701">
    <property type="component" value="Unassembled WGS sequence"/>
</dbReference>
<dbReference type="Pfam" id="PF00271">
    <property type="entry name" value="Helicase_C"/>
    <property type="match status" value="1"/>
</dbReference>
<dbReference type="InterPro" id="IPR011545">
    <property type="entry name" value="DEAD/DEAH_box_helicase_dom"/>
</dbReference>
<dbReference type="SUPFAM" id="SSF52540">
    <property type="entry name" value="P-loop containing nucleoside triphosphate hydrolases"/>
    <property type="match status" value="2"/>
</dbReference>
<sequence>MDPLKTSALITDTYRRYLRSLLPMRDPKIAEALVAEITNSPMLTKGPLLEATPPYATGATLRQLIGEKVLSPSFEELGSKALPLGRALYLHQERAIRKAADGRNLVVATGTGSGKTESFLLPILNSLITEHSNGTLGPGVRALLLYPMNALANDQLKRLRQLLAATPYITFGRYTGDTKEHMHEGLAQFAELNPGQQPLKNELLSRQEMRDKPPHILLTNYAMLEYLLLRPSDMDLFEGDHGGHWKFIALDEAHVYDGAKAEELGMLLRRLHDRVAPKQRLQCIATSATVGDEPEAVMEFASKLFNVPFEWVEGDASRQDLVNATRVTMPQGPFWGPLSAEKYKDLARTEDLNDALGWHVAGEYEDSATALAHEHAMAHLRSTLSGGPKAFGDLAHLLFGGQEDPEGGLAALVEVGSRVKDPSGTAVLSARYHLFARATEGAYTCLTCQGPHVSLNRHETCPTCDGAMFELAGCKRCGAAHLMGAVVNASGGFVFTPRITHDNPRAWLLLDDAPEVADEDEDTLSDAAPTEGQTAYLCPRCGALHSSAQAFCGRNGCGETTLRPVRKLNTKAASPTGCLACGGRGSGTIRQFDSGRDATAAVLATALYQQIPPAPDPETADHPGEGRKLLAFSDSRQQAAFFAPYLETSYSGLQHRRLIMEGLREASENGDPVSVATLVFYVTKAANKAGVFPAKDDDSTRRRAVALWVMRELLALDERQSLEGLGLVRVELLRDPSWRVPPGLLALGLSEDECWDLLQELVRSLRTQGVLTMPENVNPQDEAFQPRTGPIYVRSDGSEAKLKVLSWLPTRGVNRRLDYLRRVLTALGSSADPKQVLEGCWQFLTMQNGRQKIPWLPSDSPRKVGVVHQIDHTMLRLSAAEKLYRCDRCRRFTGVSVRGVCPMMSCSGSLVEAKADRDDHYATLYQTMTPIPLTAMEHTAQWTGTKAAEIQQQFVRGVLNVLSCSTTFELGVDVGELQTVMLRNMPPTTANYIQRAGRAGRRADSAALVLTYAQRRPHDLSRYAEPETMIAGQVRAPYVPLGNERIDRRHAHSVAMAAFFRHAKATSGEVWRNAGEFFRGSQGSQDAPCNRVLDFLTPVPAEITEALRRVLPPEVQSEIGVESESWVIRLCDLLDKVRDELDQDITLFEERIAEAVQSKKFQVADRFQKTINTLMRRNLIGFLANRNVLPKYGFPVDTVELRTTHCDGQVGTTLDLARDLSSAIYEYAPGAEVVAGGQLWTSAGIYRLPGRELISRKYYVCRNCGHFRYVGQDPEIICPGCQTPADSVPREYCVPEFGFVAERKTRRPGTEPPKTSWNGATHVVQLAADPVEFNWRTAGGMMVRARSGERGVMVALSEGIGGAGYLICDWCGWATPNLGRKVSSHSSPLRQSECKGQLQWRSLAHRYETDILELCFDGLSMPWAEWLSTLYALLEGAAYGLEISRDDIDGTVHSGADGKTSLVIYDTVPGGAGSVMRIARGFDIVGETALRRMSACECGEETSCYGCLRNRRNERNHELLSRGAALQTLRLLSAEGSLKLEE</sequence>
<dbReference type="STRING" id="161355.PS9374_04173"/>
<organism evidence="5 6">
    <name type="scientific">Planomonospora sphaerica</name>
    <dbReference type="NCBI Taxonomy" id="161355"/>
    <lineage>
        <taxon>Bacteria</taxon>
        <taxon>Bacillati</taxon>
        <taxon>Actinomycetota</taxon>
        <taxon>Actinomycetes</taxon>
        <taxon>Streptosporangiales</taxon>
        <taxon>Streptosporangiaceae</taxon>
        <taxon>Planomonospora</taxon>
    </lineage>
</organism>
<evidence type="ECO:0000256" key="1">
    <source>
        <dbReference type="ARBA" id="ARBA00022741"/>
    </source>
</evidence>
<dbReference type="InterPro" id="IPR014001">
    <property type="entry name" value="Helicase_ATP-bd"/>
</dbReference>
<dbReference type="EMBL" id="BDCX01000010">
    <property type="protein sequence ID" value="GAT68508.1"/>
    <property type="molecule type" value="Genomic_DNA"/>
</dbReference>
<dbReference type="GO" id="GO:0006289">
    <property type="term" value="P:nucleotide-excision repair"/>
    <property type="evidence" value="ECO:0007669"/>
    <property type="project" value="TreeGrafter"/>
</dbReference>
<dbReference type="InterPro" id="IPR018973">
    <property type="entry name" value="MZB"/>
</dbReference>
<dbReference type="PROSITE" id="PS51192">
    <property type="entry name" value="HELICASE_ATP_BIND_1"/>
    <property type="match status" value="1"/>
</dbReference>
<name>A0A171DHH4_9ACTN</name>
<dbReference type="InterPro" id="IPR027417">
    <property type="entry name" value="P-loop_NTPase"/>
</dbReference>
<dbReference type="InterPro" id="IPR001650">
    <property type="entry name" value="Helicase_C-like"/>
</dbReference>
<evidence type="ECO:0000259" key="4">
    <source>
        <dbReference type="PROSITE" id="PS51194"/>
    </source>
</evidence>
<keyword evidence="5" id="KW-0347">Helicase</keyword>
<comment type="caution">
    <text evidence="5">The sequence shown here is derived from an EMBL/GenBank/DDBJ whole genome shotgun (WGS) entry which is preliminary data.</text>
</comment>
<protein>
    <submittedName>
        <fullName evidence="5">DEAD/DEAH box helicase</fullName>
    </submittedName>
</protein>
<reference evidence="5 6" key="1">
    <citation type="journal article" date="2016" name="Genome Announc.">
        <title>Draft Genome Sequence of Planomonospora sphaerica JCM9374, a Rare Actinomycete.</title>
        <authorList>
            <person name="Dohra H."/>
            <person name="Suzuki T."/>
            <person name="Inoue Y."/>
            <person name="Kodani S."/>
        </authorList>
    </citation>
    <scope>NUCLEOTIDE SEQUENCE [LARGE SCALE GENOMIC DNA]</scope>
    <source>
        <strain evidence="5 6">JCM 9374</strain>
    </source>
</reference>
<feature type="domain" description="Helicase C-terminal" evidence="4">
    <location>
        <begin position="848"/>
        <end position="1047"/>
    </location>
</feature>
<feature type="domain" description="Helicase ATP-binding" evidence="3">
    <location>
        <begin position="96"/>
        <end position="308"/>
    </location>
</feature>
<keyword evidence="2" id="KW-0067">ATP-binding</keyword>
<dbReference type="Pfam" id="PF09369">
    <property type="entry name" value="MZB"/>
    <property type="match status" value="1"/>
</dbReference>
<dbReference type="Pfam" id="PF00270">
    <property type="entry name" value="DEAD"/>
    <property type="match status" value="1"/>
</dbReference>
<dbReference type="GO" id="GO:0043138">
    <property type="term" value="F:3'-5' DNA helicase activity"/>
    <property type="evidence" value="ECO:0007669"/>
    <property type="project" value="TreeGrafter"/>
</dbReference>
<accession>A0A171DHH4</accession>
<evidence type="ECO:0000256" key="2">
    <source>
        <dbReference type="ARBA" id="ARBA00022840"/>
    </source>
</evidence>
<evidence type="ECO:0000259" key="3">
    <source>
        <dbReference type="PROSITE" id="PS51192"/>
    </source>
</evidence>
<keyword evidence="5" id="KW-0378">Hydrolase</keyword>
<dbReference type="Gene3D" id="3.40.50.300">
    <property type="entry name" value="P-loop containing nucleotide triphosphate hydrolases"/>
    <property type="match status" value="2"/>
</dbReference>
<reference evidence="6" key="2">
    <citation type="submission" date="2016-04" db="EMBL/GenBank/DDBJ databases">
        <title>Planomonospora sphaerica JCM9374 whole genome shotgun sequence.</title>
        <authorList>
            <person name="Suzuki T."/>
            <person name="Dohra H."/>
            <person name="Kodani S."/>
        </authorList>
    </citation>
    <scope>NUCLEOTIDE SEQUENCE [LARGE SCALE GENOMIC DNA]</scope>
    <source>
        <strain evidence="6">JCM 9374</strain>
    </source>
</reference>
<dbReference type="RefSeq" id="WP_231647457.1">
    <property type="nucleotide sequence ID" value="NZ_BDCX01000010.1"/>
</dbReference>
<dbReference type="GO" id="GO:0003676">
    <property type="term" value="F:nucleic acid binding"/>
    <property type="evidence" value="ECO:0007669"/>
    <property type="project" value="InterPro"/>
</dbReference>
<dbReference type="PROSITE" id="PS51194">
    <property type="entry name" value="HELICASE_CTER"/>
    <property type="match status" value="1"/>
</dbReference>
<dbReference type="GO" id="GO:0036297">
    <property type="term" value="P:interstrand cross-link repair"/>
    <property type="evidence" value="ECO:0007669"/>
    <property type="project" value="TreeGrafter"/>
</dbReference>
<dbReference type="SMART" id="SM00487">
    <property type="entry name" value="DEXDc"/>
    <property type="match status" value="1"/>
</dbReference>
<proteinExistence type="predicted"/>
<dbReference type="SMART" id="SM00490">
    <property type="entry name" value="HELICc"/>
    <property type="match status" value="1"/>
</dbReference>
<keyword evidence="1" id="KW-0547">Nucleotide-binding</keyword>
<gene>
    <name evidence="5" type="ORF">PS9374_04173</name>
</gene>
<dbReference type="PANTHER" id="PTHR47957:SF3">
    <property type="entry name" value="ATP-DEPENDENT HELICASE HRQ1"/>
    <property type="match status" value="1"/>
</dbReference>
<keyword evidence="6" id="KW-1185">Reference proteome</keyword>
<evidence type="ECO:0000313" key="6">
    <source>
        <dbReference type="Proteomes" id="UP000077701"/>
    </source>
</evidence>
<dbReference type="PANTHER" id="PTHR47957">
    <property type="entry name" value="ATP-DEPENDENT HELICASE HRQ1"/>
    <property type="match status" value="1"/>
</dbReference>
<evidence type="ECO:0000313" key="5">
    <source>
        <dbReference type="EMBL" id="GAT68508.1"/>
    </source>
</evidence>
<dbReference type="GO" id="GO:0005524">
    <property type="term" value="F:ATP binding"/>
    <property type="evidence" value="ECO:0007669"/>
    <property type="project" value="UniProtKB-KW"/>
</dbReference>
<dbReference type="CDD" id="cd17923">
    <property type="entry name" value="DEXHc_Hrq1-like"/>
    <property type="match status" value="1"/>
</dbReference>